<dbReference type="Proteomes" id="UP001583172">
    <property type="component" value="Unassembled WGS sequence"/>
</dbReference>
<reference evidence="1 2" key="1">
    <citation type="journal article" date="2024" name="Commun. Biol.">
        <title>Comparative genomic analysis of thermophilic fungi reveals convergent evolutionary adaptations and gene losses.</title>
        <authorList>
            <person name="Steindorff A.S."/>
            <person name="Aguilar-Pontes M.V."/>
            <person name="Robinson A.J."/>
            <person name="Andreopoulos B."/>
            <person name="LaButti K."/>
            <person name="Kuo A."/>
            <person name="Mondo S."/>
            <person name="Riley R."/>
            <person name="Otillar R."/>
            <person name="Haridas S."/>
            <person name="Lipzen A."/>
            <person name="Grimwood J."/>
            <person name="Schmutz J."/>
            <person name="Clum A."/>
            <person name="Reid I.D."/>
            <person name="Moisan M.C."/>
            <person name="Butler G."/>
            <person name="Nguyen T.T.M."/>
            <person name="Dewar K."/>
            <person name="Conant G."/>
            <person name="Drula E."/>
            <person name="Henrissat B."/>
            <person name="Hansel C."/>
            <person name="Singer S."/>
            <person name="Hutchinson M.I."/>
            <person name="de Vries R.P."/>
            <person name="Natvig D.O."/>
            <person name="Powell A.J."/>
            <person name="Tsang A."/>
            <person name="Grigoriev I.V."/>
        </authorList>
    </citation>
    <scope>NUCLEOTIDE SEQUENCE [LARGE SCALE GENOMIC DNA]</scope>
    <source>
        <strain evidence="1 2">CBS 620.91</strain>
    </source>
</reference>
<name>A0ABR3V9J3_HUMIN</name>
<accession>A0ABR3V9J3</accession>
<evidence type="ECO:0000313" key="1">
    <source>
        <dbReference type="EMBL" id="KAL1838051.1"/>
    </source>
</evidence>
<evidence type="ECO:0000313" key="2">
    <source>
        <dbReference type="Proteomes" id="UP001583172"/>
    </source>
</evidence>
<proteinExistence type="predicted"/>
<keyword evidence="2" id="KW-1185">Reference proteome</keyword>
<gene>
    <name evidence="1" type="ORF">VTJ49DRAFT_3099</name>
</gene>
<organism evidence="1 2">
    <name type="scientific">Humicola insolens</name>
    <name type="common">Soft-rot fungus</name>
    <dbReference type="NCBI Taxonomy" id="85995"/>
    <lineage>
        <taxon>Eukaryota</taxon>
        <taxon>Fungi</taxon>
        <taxon>Dikarya</taxon>
        <taxon>Ascomycota</taxon>
        <taxon>Pezizomycotina</taxon>
        <taxon>Sordariomycetes</taxon>
        <taxon>Sordariomycetidae</taxon>
        <taxon>Sordariales</taxon>
        <taxon>Chaetomiaceae</taxon>
        <taxon>Mycothermus</taxon>
    </lineage>
</organism>
<dbReference type="EMBL" id="JAZGSY010000241">
    <property type="protein sequence ID" value="KAL1838051.1"/>
    <property type="molecule type" value="Genomic_DNA"/>
</dbReference>
<protein>
    <submittedName>
        <fullName evidence="1">Uncharacterized protein</fullName>
    </submittedName>
</protein>
<sequence>MRGPVELAGRALRDMEDRWLPYSDLWWRLWTPKMSRGDRYQNGYFNGYPLTDLDDDESVSDLPIHDIRRLLANPVIRSIYRKLPYIHVDPVVRPYDTMDAEQRRQREQCVVECTLEAYRAGKAFYPRWVLESIEDQMDAAKKRLSRRKRRCFKAGRTLISYCKAPNSMWVAIPALDGVTVYVRCFVPGAKFRDEPDRPLIRRGWPEYEFRSLQELAQPDPLLEHIPWKDVRFLPDSWTPSIGYQPINLISKVATHHFFVSGFDSALVGAPILDLDGMRQRLKEMKRRIRCSEEWRALVRGLDISQGHGGEILRHVDKVVFFYGNGFCEHVTRFWHNRAMTLFAMAMCLREWVQALGGRPVKRLPIFVPTYDYELRTTWNGGEGALLRENGATLIDSTGRLYLLVDENTIVVSYRYWNPVKQVVADLARPAAIICRTVSEKDDDLGWVEEQATINSETTMVRVPKIRSREVSSHSMKVDPDSPRVRKMVQDYDRFDILELPRQPEEEEEPMSLYIRKPGASTKVEYW</sequence>
<comment type="caution">
    <text evidence="1">The sequence shown here is derived from an EMBL/GenBank/DDBJ whole genome shotgun (WGS) entry which is preliminary data.</text>
</comment>